<sequence>MSHPLPDDPGRREQAKLNIASLQAVNHLRTTGTLPALCTLFDGEKFRRRHPELEEKIGDSPVLVVPEQLDEAEIADMETFLSTLVVPGEPDGVILSHTVTIRDPNTGVDQQAVLHTGVWRGGLKLILLETIDEEGKPMIKDGSKVEPVIAEALHAAIGH</sequence>
<dbReference type="EMBL" id="JAFLEQ010000014">
    <property type="protein sequence ID" value="MBN9644438.1"/>
    <property type="molecule type" value="Genomic_DNA"/>
</dbReference>
<comment type="caution">
    <text evidence="1">The sequence shown here is derived from an EMBL/GenBank/DDBJ whole genome shotgun (WGS) entry which is preliminary data.</text>
</comment>
<proteinExistence type="predicted"/>
<name>A0A939IXU9_9CORY</name>
<accession>A0A939IXU9</accession>
<evidence type="ECO:0000313" key="1">
    <source>
        <dbReference type="EMBL" id="MBN9644438.1"/>
    </source>
</evidence>
<keyword evidence="2" id="KW-1185">Reference proteome</keyword>
<dbReference type="RefSeq" id="WP_207278930.1">
    <property type="nucleotide sequence ID" value="NZ_JAFLEQ010000014.1"/>
</dbReference>
<gene>
    <name evidence="1" type="ORF">JZY06_07415</name>
</gene>
<dbReference type="AlphaFoldDB" id="A0A939IXU9"/>
<dbReference type="Proteomes" id="UP000664332">
    <property type="component" value="Unassembled WGS sequence"/>
</dbReference>
<organism evidence="1 2">
    <name type="scientific">Corynebacterium mendelii</name>
    <dbReference type="NCBI Taxonomy" id="2765362"/>
    <lineage>
        <taxon>Bacteria</taxon>
        <taxon>Bacillati</taxon>
        <taxon>Actinomycetota</taxon>
        <taxon>Actinomycetes</taxon>
        <taxon>Mycobacteriales</taxon>
        <taxon>Corynebacteriaceae</taxon>
        <taxon>Corynebacterium</taxon>
    </lineage>
</organism>
<evidence type="ECO:0000313" key="2">
    <source>
        <dbReference type="Proteomes" id="UP000664332"/>
    </source>
</evidence>
<reference evidence="1" key="1">
    <citation type="submission" date="2021-03" db="EMBL/GenBank/DDBJ databases">
        <authorList>
            <person name="Sun Q."/>
        </authorList>
    </citation>
    <scope>NUCLEOTIDE SEQUENCE</scope>
    <source>
        <strain evidence="1">CCM 8862</strain>
    </source>
</reference>
<protein>
    <submittedName>
        <fullName evidence="1">Uncharacterized protein</fullName>
    </submittedName>
</protein>